<sequence length="103" mass="11416">WTVPGGKPELSETDIECLCREVSEELSGAILSNIRFYKCFKGISPHNGDLIEVSCYFGDIDIDPHPSGEITAIAWTKDFADKKVSDVTLKIIDSLRQDNLIAD</sequence>
<evidence type="ECO:0000313" key="2">
    <source>
        <dbReference type="EMBL" id="KKR07056.1"/>
    </source>
</evidence>
<dbReference type="Pfam" id="PF00293">
    <property type="entry name" value="NUDIX"/>
    <property type="match status" value="1"/>
</dbReference>
<name>A0A837HQ51_9BACT</name>
<protein>
    <recommendedName>
        <fullName evidence="1">Nudix hydrolase domain-containing protein</fullName>
    </recommendedName>
</protein>
<dbReference type="EMBL" id="LBWL01000030">
    <property type="protein sequence ID" value="KKR07056.1"/>
    <property type="molecule type" value="Genomic_DNA"/>
</dbReference>
<gene>
    <name evidence="2" type="ORF">UT35_C0030G0006</name>
</gene>
<evidence type="ECO:0000259" key="1">
    <source>
        <dbReference type="Pfam" id="PF00293"/>
    </source>
</evidence>
<organism evidence="2 3">
    <name type="scientific">Candidatus Yanofskybacteria bacterium GW2011_GWD1_39_16</name>
    <dbReference type="NCBI Taxonomy" id="1619030"/>
    <lineage>
        <taxon>Bacteria</taxon>
        <taxon>Candidatus Yanofskyibacteriota</taxon>
    </lineage>
</organism>
<dbReference type="Gene3D" id="3.90.79.10">
    <property type="entry name" value="Nucleoside Triphosphate Pyrophosphohydrolase"/>
    <property type="match status" value="1"/>
</dbReference>
<proteinExistence type="predicted"/>
<dbReference type="Proteomes" id="UP000033996">
    <property type="component" value="Unassembled WGS sequence"/>
</dbReference>
<reference evidence="2 3" key="1">
    <citation type="journal article" date="2015" name="Nature">
        <title>rRNA introns, odd ribosomes, and small enigmatic genomes across a large radiation of phyla.</title>
        <authorList>
            <person name="Brown C.T."/>
            <person name="Hug L.A."/>
            <person name="Thomas B.C."/>
            <person name="Sharon I."/>
            <person name="Castelle C.J."/>
            <person name="Singh A."/>
            <person name="Wilkins M.J."/>
            <person name="Williams K.H."/>
            <person name="Banfield J.F."/>
        </authorList>
    </citation>
    <scope>NUCLEOTIDE SEQUENCE [LARGE SCALE GENOMIC DNA]</scope>
</reference>
<dbReference type="InterPro" id="IPR015797">
    <property type="entry name" value="NUDIX_hydrolase-like_dom_sf"/>
</dbReference>
<accession>A0A837HQ51</accession>
<feature type="domain" description="Nudix hydrolase" evidence="1">
    <location>
        <begin position="1"/>
        <end position="75"/>
    </location>
</feature>
<dbReference type="AlphaFoldDB" id="A0A837HQ51"/>
<evidence type="ECO:0000313" key="3">
    <source>
        <dbReference type="Proteomes" id="UP000033996"/>
    </source>
</evidence>
<feature type="non-terminal residue" evidence="2">
    <location>
        <position position="1"/>
    </location>
</feature>
<comment type="caution">
    <text evidence="2">The sequence shown here is derived from an EMBL/GenBank/DDBJ whole genome shotgun (WGS) entry which is preliminary data.</text>
</comment>
<dbReference type="SUPFAM" id="SSF55811">
    <property type="entry name" value="Nudix"/>
    <property type="match status" value="1"/>
</dbReference>
<dbReference type="InterPro" id="IPR000086">
    <property type="entry name" value="NUDIX_hydrolase_dom"/>
</dbReference>